<dbReference type="SMART" id="SM00320">
    <property type="entry name" value="WD40"/>
    <property type="match status" value="4"/>
</dbReference>
<sequence>MPEKVAKKRKTKVENEEKKETYSKRLRKRMMKTKEEDSSKEDAKNNNPLHDGNHGDGDNDKIDPIDQSLDTNIINDRIGNHGDIGTVEHVEDTLPQFKCEPKIHGFTPLAYRSQNLVHFLQQYTSGQKRTVKLKQSLSSTVVNMISDLQLCRNASPFDRRVTTMEWHPINPNILAVGSKGGDIMLWDTANVNNDKMIQGIGAGGIMNAIKFWPSDYNFILSAAVDGTVRLNDVDGRNSRILADTMNPHDNKILASALDGRVTLHDVEGRQSNILADTYNFYDFWYCSVDVNDKRKMVVAGDNVGNTQLMTYEGKQIFNCRLHKQKVTHAEFSPREEWLLCTSSTDQTVQFWDVRMMKDRKSSLYILKHEKGINSAYFSGTDGCRLLTTDQGNQVRVYRAPDWVLERKISHPHRFFQHITPIKATWHPLQDLAVIGRYPDPKFPGYHDGELRSIDILDVETGDLVTSLSDPSSSGLVCVSMKYCTWEPVHVSL</sequence>
<dbReference type="PANTHER" id="PTHR15169">
    <property type="entry name" value="DAMAGE-SPECIFIC DNA BINDING PROTEIN 2"/>
    <property type="match status" value="1"/>
</dbReference>
<evidence type="ECO:0000256" key="4">
    <source>
        <dbReference type="ARBA" id="ARBA00022574"/>
    </source>
</evidence>
<dbReference type="InterPro" id="IPR033312">
    <property type="entry name" value="DDB2"/>
</dbReference>
<dbReference type="GO" id="GO:0006281">
    <property type="term" value="P:DNA repair"/>
    <property type="evidence" value="ECO:0007669"/>
    <property type="project" value="UniProtKB-KW"/>
</dbReference>
<dbReference type="PROSITE" id="PS50082">
    <property type="entry name" value="WD_REPEATS_2"/>
    <property type="match status" value="1"/>
</dbReference>
<dbReference type="GO" id="GO:0003684">
    <property type="term" value="F:damaged DNA binding"/>
    <property type="evidence" value="ECO:0007669"/>
    <property type="project" value="InterPro"/>
</dbReference>
<dbReference type="InterPro" id="IPR036322">
    <property type="entry name" value="WD40_repeat_dom_sf"/>
</dbReference>
<accession>A0A6J8DNI5</accession>
<evidence type="ECO:0000256" key="3">
    <source>
        <dbReference type="ARBA" id="ARBA00014580"/>
    </source>
</evidence>
<evidence type="ECO:0000313" key="14">
    <source>
        <dbReference type="EMBL" id="CAC5410158.1"/>
    </source>
</evidence>
<evidence type="ECO:0000256" key="9">
    <source>
        <dbReference type="ARBA" id="ARBA00023204"/>
    </source>
</evidence>
<keyword evidence="9" id="KW-0234">DNA repair</keyword>
<keyword evidence="8" id="KW-0238">DNA-binding</keyword>
<keyword evidence="7" id="KW-0833">Ubl conjugation pathway</keyword>
<evidence type="ECO:0000256" key="13">
    <source>
        <dbReference type="SAM" id="MobiDB-lite"/>
    </source>
</evidence>
<evidence type="ECO:0000256" key="12">
    <source>
        <dbReference type="PROSITE-ProRule" id="PRU00221"/>
    </source>
</evidence>
<organism evidence="14 15">
    <name type="scientific">Mytilus coruscus</name>
    <name type="common">Sea mussel</name>
    <dbReference type="NCBI Taxonomy" id="42192"/>
    <lineage>
        <taxon>Eukaryota</taxon>
        <taxon>Metazoa</taxon>
        <taxon>Spiralia</taxon>
        <taxon>Lophotrochozoa</taxon>
        <taxon>Mollusca</taxon>
        <taxon>Bivalvia</taxon>
        <taxon>Autobranchia</taxon>
        <taxon>Pteriomorphia</taxon>
        <taxon>Mytilida</taxon>
        <taxon>Mytiloidea</taxon>
        <taxon>Mytilidae</taxon>
        <taxon>Mytilinae</taxon>
        <taxon>Mytilus</taxon>
    </lineage>
</organism>
<feature type="compositionally biased region" description="Basic and acidic residues" evidence="13">
    <location>
        <begin position="51"/>
        <end position="64"/>
    </location>
</feature>
<evidence type="ECO:0000256" key="8">
    <source>
        <dbReference type="ARBA" id="ARBA00023125"/>
    </source>
</evidence>
<evidence type="ECO:0000256" key="5">
    <source>
        <dbReference type="ARBA" id="ARBA00022737"/>
    </source>
</evidence>
<comment type="similarity">
    <text evidence="2">Belongs to the WD repeat DDB2/WDR76 family.</text>
</comment>
<feature type="compositionally biased region" description="Basic and acidic residues" evidence="13">
    <location>
        <begin position="12"/>
        <end position="23"/>
    </location>
</feature>
<dbReference type="GO" id="GO:0005634">
    <property type="term" value="C:nucleus"/>
    <property type="evidence" value="ECO:0007669"/>
    <property type="project" value="UniProtKB-SubCell"/>
</dbReference>
<evidence type="ECO:0000256" key="2">
    <source>
        <dbReference type="ARBA" id="ARBA00005434"/>
    </source>
</evidence>
<feature type="compositionally biased region" description="Basic residues" evidence="13">
    <location>
        <begin position="1"/>
        <end position="11"/>
    </location>
</feature>
<dbReference type="Gene3D" id="2.130.10.10">
    <property type="entry name" value="YVTN repeat-like/Quinoprotein amine dehydrogenase"/>
    <property type="match status" value="2"/>
</dbReference>
<dbReference type="GO" id="GO:0009411">
    <property type="term" value="P:response to UV"/>
    <property type="evidence" value="ECO:0007669"/>
    <property type="project" value="TreeGrafter"/>
</dbReference>
<dbReference type="InterPro" id="IPR015943">
    <property type="entry name" value="WD40/YVTN_repeat-like_dom_sf"/>
</dbReference>
<evidence type="ECO:0000256" key="10">
    <source>
        <dbReference type="ARBA" id="ARBA00023242"/>
    </source>
</evidence>
<evidence type="ECO:0000256" key="6">
    <source>
        <dbReference type="ARBA" id="ARBA00022763"/>
    </source>
</evidence>
<dbReference type="PROSITE" id="PS00678">
    <property type="entry name" value="WD_REPEATS_1"/>
    <property type="match status" value="1"/>
</dbReference>
<evidence type="ECO:0000256" key="1">
    <source>
        <dbReference type="ARBA" id="ARBA00004123"/>
    </source>
</evidence>
<keyword evidence="4 12" id="KW-0853">WD repeat</keyword>
<name>A0A6J8DNI5_MYTCO</name>
<evidence type="ECO:0000313" key="15">
    <source>
        <dbReference type="Proteomes" id="UP000507470"/>
    </source>
</evidence>
<feature type="compositionally biased region" description="Basic and acidic residues" evidence="13">
    <location>
        <begin position="32"/>
        <end position="44"/>
    </location>
</feature>
<feature type="repeat" description="WD" evidence="12">
    <location>
        <begin position="319"/>
        <end position="361"/>
    </location>
</feature>
<dbReference type="OrthoDB" id="9890280at2759"/>
<keyword evidence="6" id="KW-0227">DNA damage</keyword>
<protein>
    <recommendedName>
        <fullName evidence="3">DNA damage-binding protein 2</fullName>
    </recommendedName>
    <alternativeName>
        <fullName evidence="11">Damage-specific DNA-binding protein 2</fullName>
    </alternativeName>
</protein>
<dbReference type="Proteomes" id="UP000507470">
    <property type="component" value="Unassembled WGS sequence"/>
</dbReference>
<dbReference type="PANTHER" id="PTHR15169:SF0">
    <property type="entry name" value="DNA DAMAGE-BINDING PROTEIN 2"/>
    <property type="match status" value="1"/>
</dbReference>
<feature type="region of interest" description="Disordered" evidence="13">
    <location>
        <begin position="1"/>
        <end position="66"/>
    </location>
</feature>
<gene>
    <name evidence="14" type="ORF">MCOR_43361</name>
</gene>
<keyword evidence="10" id="KW-0539">Nucleus</keyword>
<dbReference type="InterPro" id="IPR019775">
    <property type="entry name" value="WD40_repeat_CS"/>
</dbReference>
<dbReference type="InterPro" id="IPR001680">
    <property type="entry name" value="WD40_rpt"/>
</dbReference>
<keyword evidence="5" id="KW-0677">Repeat</keyword>
<dbReference type="SUPFAM" id="SSF50978">
    <property type="entry name" value="WD40 repeat-like"/>
    <property type="match status" value="1"/>
</dbReference>
<evidence type="ECO:0000256" key="11">
    <source>
        <dbReference type="ARBA" id="ARBA00031670"/>
    </source>
</evidence>
<dbReference type="EMBL" id="CACVKT020007713">
    <property type="protein sequence ID" value="CAC5410158.1"/>
    <property type="molecule type" value="Genomic_DNA"/>
</dbReference>
<reference evidence="14 15" key="1">
    <citation type="submission" date="2020-06" db="EMBL/GenBank/DDBJ databases">
        <authorList>
            <person name="Li R."/>
            <person name="Bekaert M."/>
        </authorList>
    </citation>
    <scope>NUCLEOTIDE SEQUENCE [LARGE SCALE GENOMIC DNA]</scope>
    <source>
        <strain evidence="15">wild</strain>
    </source>
</reference>
<comment type="subcellular location">
    <subcellularLocation>
        <location evidence="1">Nucleus</location>
    </subcellularLocation>
</comment>
<proteinExistence type="inferred from homology"/>
<dbReference type="Pfam" id="PF00400">
    <property type="entry name" value="WD40"/>
    <property type="match status" value="2"/>
</dbReference>
<dbReference type="AlphaFoldDB" id="A0A6J8DNI5"/>
<evidence type="ECO:0000256" key="7">
    <source>
        <dbReference type="ARBA" id="ARBA00022786"/>
    </source>
</evidence>
<dbReference type="GO" id="GO:0080008">
    <property type="term" value="C:Cul4-RING E3 ubiquitin ligase complex"/>
    <property type="evidence" value="ECO:0007669"/>
    <property type="project" value="InterPro"/>
</dbReference>
<keyword evidence="15" id="KW-1185">Reference proteome</keyword>